<feature type="compositionally biased region" description="Basic and acidic residues" evidence="3">
    <location>
        <begin position="709"/>
        <end position="719"/>
    </location>
</feature>
<dbReference type="WBParaSite" id="TCONS_00011451.p1">
    <property type="protein sequence ID" value="TCONS_00011451.p1"/>
    <property type="gene ID" value="XLOC_005864"/>
</dbReference>
<organism evidence="7">
    <name type="scientific">Strongyloides stercoralis</name>
    <name type="common">Threadworm</name>
    <dbReference type="NCBI Taxonomy" id="6248"/>
    <lineage>
        <taxon>Eukaryota</taxon>
        <taxon>Metazoa</taxon>
        <taxon>Ecdysozoa</taxon>
        <taxon>Nematoda</taxon>
        <taxon>Chromadorea</taxon>
        <taxon>Rhabditida</taxon>
        <taxon>Tylenchina</taxon>
        <taxon>Panagrolaimomorpha</taxon>
        <taxon>Strongyloidoidea</taxon>
        <taxon>Strongyloididae</taxon>
        <taxon>Strongyloides</taxon>
    </lineage>
</organism>
<evidence type="ECO:0000256" key="1">
    <source>
        <dbReference type="ARBA" id="ARBA00012493"/>
    </source>
</evidence>
<dbReference type="Gene3D" id="3.30.70.270">
    <property type="match status" value="2"/>
</dbReference>
<protein>
    <recommendedName>
        <fullName evidence="1">RNA-directed DNA polymerase</fullName>
        <ecNumber evidence="1">2.7.7.49</ecNumber>
    </recommendedName>
</protein>
<dbReference type="GO" id="GO:0003964">
    <property type="term" value="F:RNA-directed DNA polymerase activity"/>
    <property type="evidence" value="ECO:0007669"/>
    <property type="project" value="UniProtKB-EC"/>
</dbReference>
<dbReference type="InterPro" id="IPR036397">
    <property type="entry name" value="RNaseH_sf"/>
</dbReference>
<feature type="region of interest" description="Disordered" evidence="3">
    <location>
        <begin position="698"/>
        <end position="719"/>
    </location>
</feature>
<keyword evidence="2" id="KW-0511">Multifunctional enzyme</keyword>
<evidence type="ECO:0000259" key="4">
    <source>
        <dbReference type="PROSITE" id="PS50878"/>
    </source>
</evidence>
<evidence type="ECO:0000259" key="5">
    <source>
        <dbReference type="PROSITE" id="PS50994"/>
    </source>
</evidence>
<dbReference type="PANTHER" id="PTHR37984:SF5">
    <property type="entry name" value="PROTEIN NYNRIN-LIKE"/>
    <property type="match status" value="1"/>
</dbReference>
<dbReference type="InterPro" id="IPR050951">
    <property type="entry name" value="Retrovirus_Pol_polyprotein"/>
</dbReference>
<dbReference type="EC" id="2.7.7.49" evidence="1"/>
<proteinExistence type="predicted"/>
<dbReference type="Proteomes" id="UP000035681">
    <property type="component" value="Unplaced"/>
</dbReference>
<dbReference type="GO" id="GO:0042575">
    <property type="term" value="C:DNA polymerase complex"/>
    <property type="evidence" value="ECO:0007669"/>
    <property type="project" value="UniProtKB-ARBA"/>
</dbReference>
<dbReference type="PANTHER" id="PTHR37984">
    <property type="entry name" value="PROTEIN CBG26694"/>
    <property type="match status" value="1"/>
</dbReference>
<dbReference type="STRING" id="6248.A0A0K0EP92"/>
<dbReference type="InterPro" id="IPR043502">
    <property type="entry name" value="DNA/RNA_pol_sf"/>
</dbReference>
<sequence>MIYMPNCSKDSVESNSIPNKSRNTVYVFNRLVMGATNSPMLFQRAIEILLHDIMQSNNGNILIYQDDLLITTIGTPQQHFDFLRQIFKVLNNAGTKLNIRKCEFLRTKLDFLSWTFEQNKYYPSQKSVTYLLKQKRPVTKANLYKRLQAFNYFRSAIPRYDKITKNLYKLTHGNKRDVITWTSEDINSYNLLVTTVTASPPLQLLDNTGTLSLHIDACQSGLGGFLSKTINNTPYPVFYFSYPIKESKRYRSATYLELLAIKKGLQACQPLISNVSQLQVFSDHRPLEALIRTSTSHRYMDLIESIAAYGIKLTYVNGSSNKLADELSRVFQTNAVQRRSYKQSQKLQDENIIIQPFNIKELQKDVKIIEALNNNQLYYGKEIILKDDGIVVTKNDNKIVFPDLQHIDQQIFMEAHDRSGHFGQLITKNAISNLIFLPRLDMKLKEYITNCEICQKVNAAPQPVIQEDLLDLDKLNNIVKNTNWIYLAADCCGPLPQTCHGNRHYLLIVDISTKYVVTKALMDTKSESIITAFKEIFSIHGKGTTLKTDNAKYFTATQFVNYMKEEHITHLTNTPKNSKGNCYAERYIRTISEIVTKLQLIQEIDWDLALPQATYLLNTIYRKNKLNNPFEEHFGRKPKSNLALLLQTPDEYSEYVESHRTFQPVEPSNVYVKLKNTQKLKPRYDKYELIGTGHKNVKLKSSSNRTTTRPRDLLKGWKS</sequence>
<evidence type="ECO:0000313" key="7">
    <source>
        <dbReference type="WBParaSite" id="SSTP_0001127800.1"/>
    </source>
</evidence>
<dbReference type="Gene3D" id="3.30.420.10">
    <property type="entry name" value="Ribonuclease H-like superfamily/Ribonuclease H"/>
    <property type="match status" value="1"/>
</dbReference>
<dbReference type="InterPro" id="IPR041588">
    <property type="entry name" value="Integrase_H2C2"/>
</dbReference>
<dbReference type="GO" id="GO:0003676">
    <property type="term" value="F:nucleic acid binding"/>
    <property type="evidence" value="ECO:0007669"/>
    <property type="project" value="InterPro"/>
</dbReference>
<accession>A0A0K0EP92</accession>
<dbReference type="InterPro" id="IPR001584">
    <property type="entry name" value="Integrase_cat-core"/>
</dbReference>
<dbReference type="PROSITE" id="PS50994">
    <property type="entry name" value="INTEGRASE"/>
    <property type="match status" value="1"/>
</dbReference>
<dbReference type="InterPro" id="IPR041577">
    <property type="entry name" value="RT_RNaseH_2"/>
</dbReference>
<dbReference type="Pfam" id="PF17921">
    <property type="entry name" value="Integrase_H2C2"/>
    <property type="match status" value="1"/>
</dbReference>
<dbReference type="Pfam" id="PF17919">
    <property type="entry name" value="RT_RNaseH_2"/>
    <property type="match status" value="1"/>
</dbReference>
<feature type="domain" description="Integrase catalytic" evidence="5">
    <location>
        <begin position="457"/>
        <end position="637"/>
    </location>
</feature>
<feature type="domain" description="Reverse transcriptase" evidence="4">
    <location>
        <begin position="1"/>
        <end position="116"/>
    </location>
</feature>
<evidence type="ECO:0000256" key="2">
    <source>
        <dbReference type="ARBA" id="ARBA00023268"/>
    </source>
</evidence>
<name>A0A0K0EP92_STRER</name>
<dbReference type="InterPro" id="IPR043128">
    <property type="entry name" value="Rev_trsase/Diguanyl_cyclase"/>
</dbReference>
<dbReference type="InterPro" id="IPR012337">
    <property type="entry name" value="RNaseH-like_sf"/>
</dbReference>
<dbReference type="SUPFAM" id="SSF56672">
    <property type="entry name" value="DNA/RNA polymerases"/>
    <property type="match status" value="1"/>
</dbReference>
<dbReference type="Pfam" id="PF00078">
    <property type="entry name" value="RVT_1"/>
    <property type="match status" value="1"/>
</dbReference>
<dbReference type="AlphaFoldDB" id="A0A0K0EP92"/>
<dbReference type="WBParaSite" id="SSTP_0001127800.1">
    <property type="protein sequence ID" value="SSTP_0001127800.1"/>
    <property type="gene ID" value="SSTP_0001127800"/>
</dbReference>
<dbReference type="InterPro" id="IPR000477">
    <property type="entry name" value="RT_dom"/>
</dbReference>
<evidence type="ECO:0000256" key="3">
    <source>
        <dbReference type="SAM" id="MobiDB-lite"/>
    </source>
</evidence>
<dbReference type="GO" id="GO:0015074">
    <property type="term" value="P:DNA integration"/>
    <property type="evidence" value="ECO:0007669"/>
    <property type="project" value="InterPro"/>
</dbReference>
<dbReference type="SUPFAM" id="SSF53098">
    <property type="entry name" value="Ribonuclease H-like"/>
    <property type="match status" value="1"/>
</dbReference>
<reference evidence="7" key="1">
    <citation type="submission" date="2015-08" db="UniProtKB">
        <authorList>
            <consortium name="WormBaseParasite"/>
        </authorList>
    </citation>
    <scope>IDENTIFICATION</scope>
</reference>
<dbReference type="PROSITE" id="PS50878">
    <property type="entry name" value="RT_POL"/>
    <property type="match status" value="1"/>
</dbReference>
<dbReference type="Gene3D" id="1.10.340.70">
    <property type="match status" value="1"/>
</dbReference>
<keyword evidence="6" id="KW-1185">Reference proteome</keyword>
<evidence type="ECO:0000313" key="6">
    <source>
        <dbReference type="Proteomes" id="UP000035681"/>
    </source>
</evidence>